<gene>
    <name evidence="1" type="ORF">K0M31_018572</name>
</gene>
<dbReference type="Proteomes" id="UP001177670">
    <property type="component" value="Unassembled WGS sequence"/>
</dbReference>
<evidence type="ECO:0000313" key="1">
    <source>
        <dbReference type="EMBL" id="KAK1130441.1"/>
    </source>
</evidence>
<protein>
    <submittedName>
        <fullName evidence="1">Uncharacterized protein</fullName>
    </submittedName>
</protein>
<reference evidence="1" key="1">
    <citation type="submission" date="2021-10" db="EMBL/GenBank/DDBJ databases">
        <title>Melipona bicolor Genome sequencing and assembly.</title>
        <authorList>
            <person name="Araujo N.S."/>
            <person name="Arias M.C."/>
        </authorList>
    </citation>
    <scope>NUCLEOTIDE SEQUENCE</scope>
    <source>
        <strain evidence="1">USP_2M_L1-L4_2017</strain>
        <tissue evidence="1">Whole body</tissue>
    </source>
</reference>
<comment type="caution">
    <text evidence="1">The sequence shown here is derived from an EMBL/GenBank/DDBJ whole genome shotgun (WGS) entry which is preliminary data.</text>
</comment>
<sequence length="57" mass="6322">MPRRRCIICCRVRKKRTPEAKDEYAGVLVHGEMHIDSTAVGLPNRRGCNAASSIGQL</sequence>
<proteinExistence type="predicted"/>
<organism evidence="1 2">
    <name type="scientific">Melipona bicolor</name>
    <dbReference type="NCBI Taxonomy" id="60889"/>
    <lineage>
        <taxon>Eukaryota</taxon>
        <taxon>Metazoa</taxon>
        <taxon>Ecdysozoa</taxon>
        <taxon>Arthropoda</taxon>
        <taxon>Hexapoda</taxon>
        <taxon>Insecta</taxon>
        <taxon>Pterygota</taxon>
        <taxon>Neoptera</taxon>
        <taxon>Endopterygota</taxon>
        <taxon>Hymenoptera</taxon>
        <taxon>Apocrita</taxon>
        <taxon>Aculeata</taxon>
        <taxon>Apoidea</taxon>
        <taxon>Anthophila</taxon>
        <taxon>Apidae</taxon>
        <taxon>Melipona</taxon>
    </lineage>
</organism>
<name>A0AA40G3K8_9HYME</name>
<feature type="non-terminal residue" evidence="1">
    <location>
        <position position="57"/>
    </location>
</feature>
<dbReference type="EMBL" id="JAHYIQ010000007">
    <property type="protein sequence ID" value="KAK1130441.1"/>
    <property type="molecule type" value="Genomic_DNA"/>
</dbReference>
<evidence type="ECO:0000313" key="2">
    <source>
        <dbReference type="Proteomes" id="UP001177670"/>
    </source>
</evidence>
<keyword evidence="2" id="KW-1185">Reference proteome</keyword>
<dbReference type="AlphaFoldDB" id="A0AA40G3K8"/>
<accession>A0AA40G3K8</accession>